<dbReference type="eggNOG" id="arCOG11492">
    <property type="taxonomic scope" value="Archaea"/>
</dbReference>
<dbReference type="STRING" id="797210.Halxa_1850"/>
<evidence type="ECO:0000313" key="3">
    <source>
        <dbReference type="Proteomes" id="UP000006794"/>
    </source>
</evidence>
<dbReference type="EMBL" id="CP002839">
    <property type="protein sequence ID" value="AEH36478.1"/>
    <property type="molecule type" value="Genomic_DNA"/>
</dbReference>
<dbReference type="HOGENOM" id="CLU_173006_0_0_2"/>
<reference evidence="2 3" key="1">
    <citation type="journal article" date="2012" name="Stand. Genomic Sci.">
        <title>Complete genome sequence of Halopiger xanaduensis type strain (SH-6(T)).</title>
        <authorList>
            <person name="Anderson I."/>
            <person name="Tindall B.J."/>
            <person name="Rohde M."/>
            <person name="Lucas S."/>
            <person name="Han J."/>
            <person name="Lapidus A."/>
            <person name="Cheng J.F."/>
            <person name="Goodwin L."/>
            <person name="Pitluck S."/>
            <person name="Peters L."/>
            <person name="Pati A."/>
            <person name="Mikhailova N."/>
            <person name="Pagani I."/>
            <person name="Teshima H."/>
            <person name="Han C."/>
            <person name="Tapia R."/>
            <person name="Land M."/>
            <person name="Woyke T."/>
            <person name="Klenk H.P."/>
            <person name="Kyrpides N."/>
            <person name="Ivanova N."/>
        </authorList>
    </citation>
    <scope>NUCLEOTIDE SEQUENCE [LARGE SCALE GENOMIC DNA]</scope>
    <source>
        <strain evidence="3">DSM 18323 / JCM 14033 / SH-6</strain>
    </source>
</reference>
<gene>
    <name evidence="2" type="ordered locus">Halxa_1850</name>
</gene>
<feature type="transmembrane region" description="Helical" evidence="1">
    <location>
        <begin position="63"/>
        <end position="84"/>
    </location>
</feature>
<evidence type="ECO:0000256" key="1">
    <source>
        <dbReference type="SAM" id="Phobius"/>
    </source>
</evidence>
<keyword evidence="1" id="KW-0472">Membrane</keyword>
<organism evidence="2 3">
    <name type="scientific">Halopiger xanaduensis (strain DSM 18323 / JCM 14033 / SH-6)</name>
    <dbReference type="NCBI Taxonomy" id="797210"/>
    <lineage>
        <taxon>Archaea</taxon>
        <taxon>Methanobacteriati</taxon>
        <taxon>Methanobacteriota</taxon>
        <taxon>Stenosarchaea group</taxon>
        <taxon>Halobacteria</taxon>
        <taxon>Halobacteriales</taxon>
        <taxon>Natrialbaceae</taxon>
        <taxon>Halopiger</taxon>
    </lineage>
</organism>
<dbReference type="KEGG" id="hxa:Halxa_1850"/>
<accession>F8D5Q6</accession>
<proteinExistence type="predicted"/>
<dbReference type="OrthoDB" id="169164at2157"/>
<feature type="transmembrane region" description="Helical" evidence="1">
    <location>
        <begin position="34"/>
        <end position="51"/>
    </location>
</feature>
<dbReference type="RefSeq" id="WP_013879371.1">
    <property type="nucleotide sequence ID" value="NC_015666.1"/>
</dbReference>
<keyword evidence="1" id="KW-0812">Transmembrane</keyword>
<dbReference type="AlphaFoldDB" id="F8D5Q6"/>
<dbReference type="Proteomes" id="UP000006794">
    <property type="component" value="Chromosome"/>
</dbReference>
<keyword evidence="1" id="KW-1133">Transmembrane helix</keyword>
<evidence type="ECO:0000313" key="2">
    <source>
        <dbReference type="EMBL" id="AEH36478.1"/>
    </source>
</evidence>
<keyword evidence="3" id="KW-1185">Reference proteome</keyword>
<name>F8D5Q6_HALXS</name>
<protein>
    <submittedName>
        <fullName evidence="2">Uncharacterized protein</fullName>
    </submittedName>
</protein>
<sequence length="101" mass="10676">MTPVALLVAFCAVMSAVALGRVLRAASRDPVDVGAAQVVVGITLGTVLWVGSVESWLTGVTRIVVGILALAAICLGVTTIVRYWDDPGRERPRCDQDEPSR</sequence>
<dbReference type="GeneID" id="10796815"/>